<feature type="signal peptide" evidence="1">
    <location>
        <begin position="1"/>
        <end position="16"/>
    </location>
</feature>
<gene>
    <name evidence="2" type="ORF">KP509_35G057600</name>
</gene>
<accession>A0A8T2QFV6</accession>
<keyword evidence="1" id="KW-0732">Signal</keyword>
<sequence length="57" mass="6328">MMRMVLLLYFFTYVSFLLPPLLQRPLPLGISSLLHDMAALLAEIPLPVLAESLLASS</sequence>
<dbReference type="AlphaFoldDB" id="A0A8T2QFV6"/>
<protein>
    <submittedName>
        <fullName evidence="2">Uncharacterized protein</fullName>
    </submittedName>
</protein>
<dbReference type="EMBL" id="CM035440">
    <property type="protein sequence ID" value="KAH7283027.1"/>
    <property type="molecule type" value="Genomic_DNA"/>
</dbReference>
<evidence type="ECO:0000256" key="1">
    <source>
        <dbReference type="SAM" id="SignalP"/>
    </source>
</evidence>
<evidence type="ECO:0000313" key="3">
    <source>
        <dbReference type="Proteomes" id="UP000825935"/>
    </source>
</evidence>
<feature type="chain" id="PRO_5035806131" evidence="1">
    <location>
        <begin position="17"/>
        <end position="57"/>
    </location>
</feature>
<comment type="caution">
    <text evidence="2">The sequence shown here is derived from an EMBL/GenBank/DDBJ whole genome shotgun (WGS) entry which is preliminary data.</text>
</comment>
<keyword evidence="3" id="KW-1185">Reference proteome</keyword>
<name>A0A8T2QFV6_CERRI</name>
<reference evidence="2" key="1">
    <citation type="submission" date="2021-08" db="EMBL/GenBank/DDBJ databases">
        <title>WGS assembly of Ceratopteris richardii.</title>
        <authorList>
            <person name="Marchant D.B."/>
            <person name="Chen G."/>
            <person name="Jenkins J."/>
            <person name="Shu S."/>
            <person name="Leebens-Mack J."/>
            <person name="Grimwood J."/>
            <person name="Schmutz J."/>
            <person name="Soltis P."/>
            <person name="Soltis D."/>
            <person name="Chen Z.-H."/>
        </authorList>
    </citation>
    <scope>NUCLEOTIDE SEQUENCE</scope>
    <source>
        <strain evidence="2">Whitten #5841</strain>
        <tissue evidence="2">Leaf</tissue>
    </source>
</reference>
<evidence type="ECO:0000313" key="2">
    <source>
        <dbReference type="EMBL" id="KAH7283027.1"/>
    </source>
</evidence>
<organism evidence="2 3">
    <name type="scientific">Ceratopteris richardii</name>
    <name type="common">Triangle waterfern</name>
    <dbReference type="NCBI Taxonomy" id="49495"/>
    <lineage>
        <taxon>Eukaryota</taxon>
        <taxon>Viridiplantae</taxon>
        <taxon>Streptophyta</taxon>
        <taxon>Embryophyta</taxon>
        <taxon>Tracheophyta</taxon>
        <taxon>Polypodiopsida</taxon>
        <taxon>Polypodiidae</taxon>
        <taxon>Polypodiales</taxon>
        <taxon>Pteridineae</taxon>
        <taxon>Pteridaceae</taxon>
        <taxon>Parkerioideae</taxon>
        <taxon>Ceratopteris</taxon>
    </lineage>
</organism>
<dbReference type="Proteomes" id="UP000825935">
    <property type="component" value="Chromosome 35"/>
</dbReference>
<proteinExistence type="predicted"/>